<gene>
    <name evidence="1" type="ORF">FA15DRAFT_586638</name>
</gene>
<accession>A0A5C3L506</accession>
<sequence length="111" mass="12875">MIAQVRLFFSFLDPYSNKMQSCALVNWFPTVGTSRDLVTGLWVVEREEEENGYRELQIIPLVSIVRGAHLLPVFGTGRLPEGFSYTDSLEVFERYYVNSYIDYHTHEMLSS</sequence>
<name>A0A5C3L506_COPMA</name>
<evidence type="ECO:0000313" key="2">
    <source>
        <dbReference type="Proteomes" id="UP000307440"/>
    </source>
</evidence>
<protein>
    <submittedName>
        <fullName evidence="1">Uncharacterized protein</fullName>
    </submittedName>
</protein>
<proteinExistence type="predicted"/>
<dbReference type="STRING" id="230819.A0A5C3L506"/>
<organism evidence="1 2">
    <name type="scientific">Coprinopsis marcescibilis</name>
    <name type="common">Agaric fungus</name>
    <name type="synonym">Psathyrella marcescibilis</name>
    <dbReference type="NCBI Taxonomy" id="230819"/>
    <lineage>
        <taxon>Eukaryota</taxon>
        <taxon>Fungi</taxon>
        <taxon>Dikarya</taxon>
        <taxon>Basidiomycota</taxon>
        <taxon>Agaricomycotina</taxon>
        <taxon>Agaricomycetes</taxon>
        <taxon>Agaricomycetidae</taxon>
        <taxon>Agaricales</taxon>
        <taxon>Agaricineae</taxon>
        <taxon>Psathyrellaceae</taxon>
        <taxon>Coprinopsis</taxon>
    </lineage>
</organism>
<keyword evidence="2" id="KW-1185">Reference proteome</keyword>
<evidence type="ECO:0000313" key="1">
    <source>
        <dbReference type="EMBL" id="TFK27216.1"/>
    </source>
</evidence>
<dbReference type="AlphaFoldDB" id="A0A5C3L506"/>
<dbReference type="OrthoDB" id="3187773at2759"/>
<reference evidence="1 2" key="1">
    <citation type="journal article" date="2019" name="Nat. Ecol. Evol.">
        <title>Megaphylogeny resolves global patterns of mushroom evolution.</title>
        <authorList>
            <person name="Varga T."/>
            <person name="Krizsan K."/>
            <person name="Foldi C."/>
            <person name="Dima B."/>
            <person name="Sanchez-Garcia M."/>
            <person name="Sanchez-Ramirez S."/>
            <person name="Szollosi G.J."/>
            <person name="Szarkandi J.G."/>
            <person name="Papp V."/>
            <person name="Albert L."/>
            <person name="Andreopoulos W."/>
            <person name="Angelini C."/>
            <person name="Antonin V."/>
            <person name="Barry K.W."/>
            <person name="Bougher N.L."/>
            <person name="Buchanan P."/>
            <person name="Buyck B."/>
            <person name="Bense V."/>
            <person name="Catcheside P."/>
            <person name="Chovatia M."/>
            <person name="Cooper J."/>
            <person name="Damon W."/>
            <person name="Desjardin D."/>
            <person name="Finy P."/>
            <person name="Geml J."/>
            <person name="Haridas S."/>
            <person name="Hughes K."/>
            <person name="Justo A."/>
            <person name="Karasinski D."/>
            <person name="Kautmanova I."/>
            <person name="Kiss B."/>
            <person name="Kocsube S."/>
            <person name="Kotiranta H."/>
            <person name="LaButti K.M."/>
            <person name="Lechner B.E."/>
            <person name="Liimatainen K."/>
            <person name="Lipzen A."/>
            <person name="Lukacs Z."/>
            <person name="Mihaltcheva S."/>
            <person name="Morgado L.N."/>
            <person name="Niskanen T."/>
            <person name="Noordeloos M.E."/>
            <person name="Ohm R.A."/>
            <person name="Ortiz-Santana B."/>
            <person name="Ovrebo C."/>
            <person name="Racz N."/>
            <person name="Riley R."/>
            <person name="Savchenko A."/>
            <person name="Shiryaev A."/>
            <person name="Soop K."/>
            <person name="Spirin V."/>
            <person name="Szebenyi C."/>
            <person name="Tomsovsky M."/>
            <person name="Tulloss R.E."/>
            <person name="Uehling J."/>
            <person name="Grigoriev I.V."/>
            <person name="Vagvolgyi C."/>
            <person name="Papp T."/>
            <person name="Martin F.M."/>
            <person name="Miettinen O."/>
            <person name="Hibbett D.S."/>
            <person name="Nagy L.G."/>
        </authorList>
    </citation>
    <scope>NUCLEOTIDE SEQUENCE [LARGE SCALE GENOMIC DNA]</scope>
    <source>
        <strain evidence="1 2">CBS 121175</strain>
    </source>
</reference>
<dbReference type="EMBL" id="ML210166">
    <property type="protein sequence ID" value="TFK27216.1"/>
    <property type="molecule type" value="Genomic_DNA"/>
</dbReference>
<dbReference type="Proteomes" id="UP000307440">
    <property type="component" value="Unassembled WGS sequence"/>
</dbReference>